<dbReference type="InterPro" id="IPR003777">
    <property type="entry name" value="XdhC_CoxI"/>
</dbReference>
<feature type="domain" description="XdhC Rossmann" evidence="2">
    <location>
        <begin position="175"/>
        <end position="320"/>
    </location>
</feature>
<dbReference type="PANTHER" id="PTHR30388:SF4">
    <property type="entry name" value="MOLYBDENUM COFACTOR INSERTION CHAPERONE PAOD"/>
    <property type="match status" value="1"/>
</dbReference>
<accession>A0A514BSR0</accession>
<dbReference type="Pfam" id="PF02625">
    <property type="entry name" value="XdhC_CoxI"/>
    <property type="match status" value="1"/>
</dbReference>
<reference evidence="3 4" key="1">
    <citation type="submission" date="2019-06" db="EMBL/GenBank/DDBJ databases">
        <title>Lysobacter alkalisoli sp. nov. isolated from saline-alkali soil.</title>
        <authorList>
            <person name="Sun J.-Q."/>
            <person name="Xu L."/>
        </authorList>
    </citation>
    <scope>NUCLEOTIDE SEQUENCE [LARGE SCALE GENOMIC DNA]</scope>
    <source>
        <strain evidence="3 4">SJ-36</strain>
    </source>
</reference>
<gene>
    <name evidence="3" type="ORF">FKV23_10305</name>
</gene>
<dbReference type="InterPro" id="IPR027051">
    <property type="entry name" value="XdhC_Rossmann_dom"/>
</dbReference>
<dbReference type="RefSeq" id="WP_141623767.1">
    <property type="nucleotide sequence ID" value="NZ_CP041242.1"/>
</dbReference>
<proteinExistence type="predicted"/>
<feature type="domain" description="XdhC- CoxI" evidence="1">
    <location>
        <begin position="15"/>
        <end position="76"/>
    </location>
</feature>
<dbReference type="OrthoDB" id="9815497at2"/>
<evidence type="ECO:0000313" key="4">
    <source>
        <dbReference type="Proteomes" id="UP000317199"/>
    </source>
</evidence>
<name>A0A514BSR0_9GAMM</name>
<protein>
    <submittedName>
        <fullName evidence="3">XshC-Cox1-family protein</fullName>
    </submittedName>
</protein>
<evidence type="ECO:0000313" key="3">
    <source>
        <dbReference type="EMBL" id="QDH70432.1"/>
    </source>
</evidence>
<evidence type="ECO:0000259" key="2">
    <source>
        <dbReference type="Pfam" id="PF13478"/>
    </source>
</evidence>
<dbReference type="PANTHER" id="PTHR30388">
    <property type="entry name" value="ALDEHYDE OXIDOREDUCTASE MOLYBDENUM COFACTOR ASSEMBLY PROTEIN"/>
    <property type="match status" value="1"/>
</dbReference>
<keyword evidence="4" id="KW-1185">Reference proteome</keyword>
<organism evidence="3 4">
    <name type="scientific">Marilutibacter alkalisoli</name>
    <dbReference type="NCBI Taxonomy" id="2591633"/>
    <lineage>
        <taxon>Bacteria</taxon>
        <taxon>Pseudomonadati</taxon>
        <taxon>Pseudomonadota</taxon>
        <taxon>Gammaproteobacteria</taxon>
        <taxon>Lysobacterales</taxon>
        <taxon>Lysobacteraceae</taxon>
        <taxon>Marilutibacter</taxon>
    </lineage>
</organism>
<dbReference type="KEGG" id="lyj:FKV23_10305"/>
<dbReference type="Pfam" id="PF13478">
    <property type="entry name" value="XdhC_C"/>
    <property type="match status" value="1"/>
</dbReference>
<dbReference type="Gene3D" id="3.40.50.720">
    <property type="entry name" value="NAD(P)-binding Rossmann-like Domain"/>
    <property type="match status" value="1"/>
</dbReference>
<dbReference type="EMBL" id="CP041242">
    <property type="protein sequence ID" value="QDH70432.1"/>
    <property type="molecule type" value="Genomic_DNA"/>
</dbReference>
<sequence>MPALRTVIEAALAAHRDGDAATLAVVVATEGSTYVGPGAMAVFGESTGQVGWLSGGCLEPEIERRARDVAAGGNPAWMSIDTRDDTALFSGSAVGCRGQLHIVLLPLAGLPGWTGLAQAWLAGQGGLHLSFVGAGTIDARVAALRQCWEFERVDTFDDACALRDVALHLPPPPTVLVLGAGPETSLLLSLLKSLGWVTTLAECRPRWRPQADAADHVLALSPGDALAVQGGDGKDGGGIWDAALIMHHHFELDREALVALAASAIPFIGLLGPVRRREDLFKLLPDATRQALLPRLHSPVGLNLGGQGPEAIALSIAAQLQSLHIGTAA</sequence>
<dbReference type="Proteomes" id="UP000317199">
    <property type="component" value="Chromosome"/>
</dbReference>
<evidence type="ECO:0000259" key="1">
    <source>
        <dbReference type="Pfam" id="PF02625"/>
    </source>
</evidence>
<dbReference type="AlphaFoldDB" id="A0A514BSR0"/>
<dbReference type="InterPro" id="IPR052698">
    <property type="entry name" value="MoCofactor_Util/Proc"/>
</dbReference>